<reference evidence="1 2" key="1">
    <citation type="journal article" date="2021" name="BMC Genomics">
        <title>Datura genome reveals duplications of psychoactive alkaloid biosynthetic genes and high mutation rate following tissue culture.</title>
        <authorList>
            <person name="Rajewski A."/>
            <person name="Carter-House D."/>
            <person name="Stajich J."/>
            <person name="Litt A."/>
        </authorList>
    </citation>
    <scope>NUCLEOTIDE SEQUENCE [LARGE SCALE GENOMIC DNA]</scope>
    <source>
        <strain evidence="1">AR-01</strain>
    </source>
</reference>
<dbReference type="Proteomes" id="UP000823775">
    <property type="component" value="Unassembled WGS sequence"/>
</dbReference>
<comment type="caution">
    <text evidence="1">The sequence shown here is derived from an EMBL/GenBank/DDBJ whole genome shotgun (WGS) entry which is preliminary data.</text>
</comment>
<keyword evidence="2" id="KW-1185">Reference proteome</keyword>
<name>A0ABS8SQ21_DATST</name>
<gene>
    <name evidence="1" type="ORF">HAX54_044838</name>
</gene>
<organism evidence="1 2">
    <name type="scientific">Datura stramonium</name>
    <name type="common">Jimsonweed</name>
    <name type="synonym">Common thornapple</name>
    <dbReference type="NCBI Taxonomy" id="4076"/>
    <lineage>
        <taxon>Eukaryota</taxon>
        <taxon>Viridiplantae</taxon>
        <taxon>Streptophyta</taxon>
        <taxon>Embryophyta</taxon>
        <taxon>Tracheophyta</taxon>
        <taxon>Spermatophyta</taxon>
        <taxon>Magnoliopsida</taxon>
        <taxon>eudicotyledons</taxon>
        <taxon>Gunneridae</taxon>
        <taxon>Pentapetalae</taxon>
        <taxon>asterids</taxon>
        <taxon>lamiids</taxon>
        <taxon>Solanales</taxon>
        <taxon>Solanaceae</taxon>
        <taxon>Solanoideae</taxon>
        <taxon>Datureae</taxon>
        <taxon>Datura</taxon>
    </lineage>
</organism>
<protein>
    <submittedName>
        <fullName evidence="1">Uncharacterized protein</fullName>
    </submittedName>
</protein>
<dbReference type="EMBL" id="JACEIK010000689">
    <property type="protein sequence ID" value="MCD7460935.1"/>
    <property type="molecule type" value="Genomic_DNA"/>
</dbReference>
<proteinExistence type="predicted"/>
<sequence>MQFFGGSASVFGFPGFVRRGGAWDLERLSMWHPITGMVYFGDVAVQGYESPNTCIVLHESDELYKATSDFKLVGQIKKHRSVDTFLEQSFWDTSDAKFMKEPFSLWVIGDELGLFIVRSGFKEPPKRVALKLADRDVARRRDDMLVDSGIRIFSAALFDDCGGLQNSVNAPGAASQFRLASTRDLNLISVSDTNTIFQAYASWNNLSHVKESYQDAVSPTGGSRSVIDVHHKRNYFIIPENKLGQDIFVRATDIRGLPSKLKMLSGDSKPIRVPIAKNMFDSHFKGSLFEKGNTMVTMIMAAAETMWLGILFSCCTHGTVNLLLSASECNPYLSGIRSLSPGFSKTFRAKMIENSFLTGLAF</sequence>
<accession>A0ABS8SQ21</accession>
<evidence type="ECO:0000313" key="1">
    <source>
        <dbReference type="EMBL" id="MCD7460935.1"/>
    </source>
</evidence>
<dbReference type="PANTHER" id="PTHR48219:SF1">
    <property type="entry name" value="VACUOLAR PROTEIN SORTING-ASSOCIATED PROTEIN 62"/>
    <property type="match status" value="1"/>
</dbReference>
<evidence type="ECO:0000313" key="2">
    <source>
        <dbReference type="Proteomes" id="UP000823775"/>
    </source>
</evidence>
<dbReference type="PANTHER" id="PTHR48219">
    <property type="entry name" value="VACUOLAR PROTEIN SORTING-ASSOCIATED PROTEIN 62-RELATED"/>
    <property type="match status" value="1"/>
</dbReference>